<feature type="signal peptide" evidence="1">
    <location>
        <begin position="1"/>
        <end position="29"/>
    </location>
</feature>
<feature type="chain" id="PRO_5041897846" description="S-protein homolog" evidence="1">
    <location>
        <begin position="30"/>
        <end position="131"/>
    </location>
</feature>
<dbReference type="Proteomes" id="UP001281410">
    <property type="component" value="Unassembled WGS sequence"/>
</dbReference>
<protein>
    <recommendedName>
        <fullName evidence="4">S-protein homolog</fullName>
    </recommendedName>
</protein>
<keyword evidence="3" id="KW-1185">Reference proteome</keyword>
<gene>
    <name evidence="2" type="ORF">Dsin_027347</name>
</gene>
<evidence type="ECO:0008006" key="4">
    <source>
        <dbReference type="Google" id="ProtNLM"/>
    </source>
</evidence>
<sequence>MMTAFRPLVIVVVAIWLMVICCRVDIVAGDDLKLFTIHVRDDMASGTPCVTRVNCTGFWNKMWPGQEFHYSDLRKSRVVCTAMWNDKDSNWQAFDPFRYAGHLHVYTSIREDGFYFSFDQSNWTLISKWFS</sequence>
<reference evidence="2" key="1">
    <citation type="journal article" date="2023" name="Plant J.">
        <title>Genome sequences and population genomics provide insights into the demographic history, inbreeding, and mutation load of two 'living fossil' tree species of Dipteronia.</title>
        <authorList>
            <person name="Feng Y."/>
            <person name="Comes H.P."/>
            <person name="Chen J."/>
            <person name="Zhu S."/>
            <person name="Lu R."/>
            <person name="Zhang X."/>
            <person name="Li P."/>
            <person name="Qiu J."/>
            <person name="Olsen K.M."/>
            <person name="Qiu Y."/>
        </authorList>
    </citation>
    <scope>NUCLEOTIDE SEQUENCE</scope>
    <source>
        <strain evidence="2">NBL</strain>
    </source>
</reference>
<dbReference type="EMBL" id="JANJYJ010000009">
    <property type="protein sequence ID" value="KAK3187786.1"/>
    <property type="molecule type" value="Genomic_DNA"/>
</dbReference>
<evidence type="ECO:0000256" key="1">
    <source>
        <dbReference type="SAM" id="SignalP"/>
    </source>
</evidence>
<organism evidence="2 3">
    <name type="scientific">Dipteronia sinensis</name>
    <dbReference type="NCBI Taxonomy" id="43782"/>
    <lineage>
        <taxon>Eukaryota</taxon>
        <taxon>Viridiplantae</taxon>
        <taxon>Streptophyta</taxon>
        <taxon>Embryophyta</taxon>
        <taxon>Tracheophyta</taxon>
        <taxon>Spermatophyta</taxon>
        <taxon>Magnoliopsida</taxon>
        <taxon>eudicotyledons</taxon>
        <taxon>Gunneridae</taxon>
        <taxon>Pentapetalae</taxon>
        <taxon>rosids</taxon>
        <taxon>malvids</taxon>
        <taxon>Sapindales</taxon>
        <taxon>Sapindaceae</taxon>
        <taxon>Hippocastanoideae</taxon>
        <taxon>Acereae</taxon>
        <taxon>Dipteronia</taxon>
    </lineage>
</organism>
<comment type="caution">
    <text evidence="2">The sequence shown here is derived from an EMBL/GenBank/DDBJ whole genome shotgun (WGS) entry which is preliminary data.</text>
</comment>
<dbReference type="PANTHER" id="PTHR35630">
    <property type="entry name" value="LEGUMINOSIN GROUP486 SECRETED PEPTIDE"/>
    <property type="match status" value="1"/>
</dbReference>
<keyword evidence="1" id="KW-0732">Signal</keyword>
<name>A0AAD9ZQ24_9ROSI</name>
<accession>A0AAD9ZQ24</accession>
<evidence type="ECO:0000313" key="3">
    <source>
        <dbReference type="Proteomes" id="UP001281410"/>
    </source>
</evidence>
<dbReference type="PANTHER" id="PTHR35630:SF1">
    <property type="entry name" value="LEGUMINOSIN GROUP486 SECRETED PEPTIDE"/>
    <property type="match status" value="1"/>
</dbReference>
<evidence type="ECO:0000313" key="2">
    <source>
        <dbReference type="EMBL" id="KAK3187786.1"/>
    </source>
</evidence>
<dbReference type="AlphaFoldDB" id="A0AAD9ZQ24"/>
<proteinExistence type="predicted"/>